<evidence type="ECO:0000256" key="5">
    <source>
        <dbReference type="ARBA" id="ARBA00010617"/>
    </source>
</evidence>
<evidence type="ECO:0000256" key="9">
    <source>
        <dbReference type="ARBA" id="ARBA00022848"/>
    </source>
</evidence>
<dbReference type="RefSeq" id="XP_026299554.1">
    <property type="nucleotide sequence ID" value="XM_026443769.1"/>
</dbReference>
<keyword evidence="18" id="KW-1185">Reference proteome</keyword>
<dbReference type="GO" id="GO:0005506">
    <property type="term" value="F:iron ion binding"/>
    <property type="evidence" value="ECO:0007669"/>
    <property type="project" value="InterPro"/>
</dbReference>
<dbReference type="Proteomes" id="UP000005203">
    <property type="component" value="Linkage group LG11"/>
</dbReference>
<dbReference type="AlphaFoldDB" id="A0A7M7MQW7"/>
<accession>A0A8B8H6C3</accession>
<keyword evidence="11 14" id="KW-0408">Iron</keyword>
<sequence length="562" mass="64654">MFSMVILCIVLLLLLLYLGLQKPKGYPPGPKWWPILGCALEFSRLRKKNHYLFKTFSVLSKKYGPIIGMKIGINHVVVLNEYESIKSMLSNEDCDGRPFGILYDKRTGGINRGLLLVDGNLWNEQRRFVLKHLRDFGFGRQSMMSIIIEESQLLVEYIKKLINDEHNIQINKSKIYCNINEFNDGQIYKLVKKYKKDETKLINNYIINEKELKASDLYMNANEYTGNNVTQSQLGTIISMHNIFGITVLNSLWKMLAGKRYNIDDKELIYFQRILSITLNEIDMLGAPFSHFPLLRFIAPEISGYKSFVKIHEELWKFFKDEVNNHKNTFNSDSPGNLIDIYLTILNSENYGKTFSEPQLVAICVDLFMAGSETTSKVLGFCFLYLVLFPHVQKKAHEEIDRVIGRNKLPTAEDKAKMTYMNAIVLESLRMFAGRSLNLPHRVQRDTKISDYKIPKNTIIITNFNGILMDESWGDPENFRPERFIDGSGNIVTPSRFLPFSAGKHRCMGENLAKTNIFIIATTLLQAFTFSEIPGEKPTIEHFIDGTTISPKPYRVNVSLRI</sequence>
<evidence type="ECO:0000256" key="1">
    <source>
        <dbReference type="ARBA" id="ARBA00001971"/>
    </source>
</evidence>
<keyword evidence="12 15" id="KW-0503">Monooxygenase</keyword>
<keyword evidence="8" id="KW-0256">Endoplasmic reticulum</keyword>
<evidence type="ECO:0000256" key="8">
    <source>
        <dbReference type="ARBA" id="ARBA00022824"/>
    </source>
</evidence>
<dbReference type="Gene3D" id="1.10.630.10">
    <property type="entry name" value="Cytochrome P450"/>
    <property type="match status" value="1"/>
</dbReference>
<evidence type="ECO:0000256" key="7">
    <source>
        <dbReference type="ARBA" id="ARBA00022723"/>
    </source>
</evidence>
<comment type="cofactor">
    <cofactor evidence="1 14">
        <name>heme</name>
        <dbReference type="ChEBI" id="CHEBI:30413"/>
    </cofactor>
</comment>
<comment type="similarity">
    <text evidence="5 15">Belongs to the cytochrome P450 family.</text>
</comment>
<evidence type="ECO:0000256" key="12">
    <source>
        <dbReference type="ARBA" id="ARBA00023033"/>
    </source>
</evidence>
<dbReference type="OrthoDB" id="1055148at2759"/>
<keyword evidence="6 14" id="KW-0349">Heme</keyword>
<dbReference type="GO" id="GO:0016712">
    <property type="term" value="F:oxidoreductase activity, acting on paired donors, with incorporation or reduction of molecular oxygen, reduced flavin or flavoprotein as one donor, and incorporation of one atom of oxygen"/>
    <property type="evidence" value="ECO:0007669"/>
    <property type="project" value="TreeGrafter"/>
</dbReference>
<dbReference type="GO" id="GO:0006082">
    <property type="term" value="P:organic acid metabolic process"/>
    <property type="evidence" value="ECO:0007669"/>
    <property type="project" value="TreeGrafter"/>
</dbReference>
<reference evidence="19 20" key="2">
    <citation type="submission" date="2025-04" db="UniProtKB">
        <authorList>
            <consortium name="RefSeq"/>
        </authorList>
    </citation>
    <scope>IDENTIFICATION</scope>
    <source>
        <strain evidence="19 20">DH4</strain>
        <tissue evidence="19 20">Whole body</tissue>
    </source>
</reference>
<evidence type="ECO:0000256" key="4">
    <source>
        <dbReference type="ARBA" id="ARBA00004406"/>
    </source>
</evidence>
<evidence type="ECO:0000256" key="16">
    <source>
        <dbReference type="SAM" id="SignalP"/>
    </source>
</evidence>
<dbReference type="PRINTS" id="PR00463">
    <property type="entry name" value="EP450I"/>
</dbReference>
<dbReference type="EnsemblMetazoa" id="XM_026443771">
    <property type="protein sequence ID" value="XP_026299556"/>
    <property type="gene ID" value="LOC727290"/>
</dbReference>
<dbReference type="FunFam" id="1.10.630.10:FF:000238">
    <property type="entry name" value="Cytochrome P450 2A6"/>
    <property type="match status" value="1"/>
</dbReference>
<evidence type="ECO:0000256" key="11">
    <source>
        <dbReference type="ARBA" id="ARBA00023004"/>
    </source>
</evidence>
<evidence type="ECO:0000256" key="2">
    <source>
        <dbReference type="ARBA" id="ARBA00003690"/>
    </source>
</evidence>
<dbReference type="PANTHER" id="PTHR24300">
    <property type="entry name" value="CYTOCHROME P450 508A4-RELATED"/>
    <property type="match status" value="1"/>
</dbReference>
<dbReference type="InterPro" id="IPR001128">
    <property type="entry name" value="Cyt_P450"/>
</dbReference>
<dbReference type="GO" id="GO:0005789">
    <property type="term" value="C:endoplasmic reticulum membrane"/>
    <property type="evidence" value="ECO:0007669"/>
    <property type="project" value="UniProtKB-SubCell"/>
</dbReference>
<evidence type="ECO:0000313" key="17">
    <source>
        <dbReference type="EnsemblMetazoa" id="XP_026299554"/>
    </source>
</evidence>
<evidence type="ECO:0000256" key="10">
    <source>
        <dbReference type="ARBA" id="ARBA00023002"/>
    </source>
</evidence>
<keyword evidence="13" id="KW-0472">Membrane</keyword>
<name>A0A7M7MQW7_APIME</name>
<dbReference type="GO" id="GO:0020037">
    <property type="term" value="F:heme binding"/>
    <property type="evidence" value="ECO:0007669"/>
    <property type="project" value="InterPro"/>
</dbReference>
<keyword evidence="10 15" id="KW-0560">Oxidoreductase</keyword>
<proteinExistence type="inferred from homology"/>
<evidence type="ECO:0000313" key="20">
    <source>
        <dbReference type="RefSeq" id="XP_026299555.1"/>
    </source>
</evidence>
<comment type="subcellular location">
    <subcellularLocation>
        <location evidence="4">Endoplasmic reticulum membrane</location>
        <topology evidence="4">Peripheral membrane protein</topology>
    </subcellularLocation>
    <subcellularLocation>
        <location evidence="3">Microsome membrane</location>
        <topology evidence="3">Peripheral membrane protein</topology>
    </subcellularLocation>
</comment>
<evidence type="ECO:0000256" key="3">
    <source>
        <dbReference type="ARBA" id="ARBA00004174"/>
    </source>
</evidence>
<keyword evidence="7 14" id="KW-0479">Metal-binding</keyword>
<reference evidence="17" key="1">
    <citation type="submission" date="2021-01" db="UniProtKB">
        <authorList>
            <consortium name="EnsemblMetazoa"/>
        </authorList>
    </citation>
    <scope>IDENTIFICATION</scope>
    <source>
        <strain evidence="17">DH4</strain>
    </source>
</reference>
<dbReference type="InterPro" id="IPR050182">
    <property type="entry name" value="Cytochrome_P450_fam2"/>
</dbReference>
<dbReference type="KEGG" id="ame:727290"/>
<evidence type="ECO:0000313" key="18">
    <source>
        <dbReference type="Proteomes" id="UP000005203"/>
    </source>
</evidence>
<dbReference type="PANTHER" id="PTHR24300:SF376">
    <property type="entry name" value="CYTOCHROME P450 15A1"/>
    <property type="match status" value="1"/>
</dbReference>
<dbReference type="PRINTS" id="PR00385">
    <property type="entry name" value="P450"/>
</dbReference>
<feature type="signal peptide" evidence="16">
    <location>
        <begin position="1"/>
        <end position="21"/>
    </location>
</feature>
<feature type="chain" id="PRO_5044660621" evidence="16">
    <location>
        <begin position="22"/>
        <end position="562"/>
    </location>
</feature>
<dbReference type="Pfam" id="PF00067">
    <property type="entry name" value="p450"/>
    <property type="match status" value="2"/>
</dbReference>
<dbReference type="SUPFAM" id="SSF48264">
    <property type="entry name" value="Cytochrome P450"/>
    <property type="match status" value="2"/>
</dbReference>
<keyword evidence="16" id="KW-0732">Signal</keyword>
<dbReference type="EnsemblMetazoa" id="XM_026443770">
    <property type="protein sequence ID" value="XP_026299555"/>
    <property type="gene ID" value="LOC727290"/>
</dbReference>
<evidence type="ECO:0000256" key="15">
    <source>
        <dbReference type="RuleBase" id="RU000461"/>
    </source>
</evidence>
<evidence type="ECO:0000256" key="13">
    <source>
        <dbReference type="ARBA" id="ARBA00023136"/>
    </source>
</evidence>
<dbReference type="RefSeq" id="XP_026299555.1">
    <property type="nucleotide sequence ID" value="XM_026443770.1"/>
</dbReference>
<dbReference type="EnsemblMetazoa" id="XM_026443769">
    <property type="protein sequence ID" value="XP_026299554"/>
    <property type="gene ID" value="LOC727290"/>
</dbReference>
<accession>A0A7M7MQU1</accession>
<keyword evidence="9" id="KW-0492">Microsome</keyword>
<feature type="binding site" description="axial binding residue" evidence="14">
    <location>
        <position position="507"/>
    </location>
    <ligand>
        <name>heme</name>
        <dbReference type="ChEBI" id="CHEBI:30413"/>
    </ligand>
    <ligandPart>
        <name>Fe</name>
        <dbReference type="ChEBI" id="CHEBI:18248"/>
    </ligandPart>
</feature>
<accession>A0A7M7MQW7</accession>
<dbReference type="GeneID" id="727290"/>
<dbReference type="CTD" id="49165"/>
<dbReference type="GO" id="GO:0006805">
    <property type="term" value="P:xenobiotic metabolic process"/>
    <property type="evidence" value="ECO:0007669"/>
    <property type="project" value="TreeGrafter"/>
</dbReference>
<dbReference type="PROSITE" id="PS00086">
    <property type="entry name" value="CYTOCHROME_P450"/>
    <property type="match status" value="1"/>
</dbReference>
<evidence type="ECO:0000256" key="14">
    <source>
        <dbReference type="PIRSR" id="PIRSR602401-1"/>
    </source>
</evidence>
<gene>
    <name evidence="19 20 21" type="primary">LOC727290</name>
</gene>
<dbReference type="InterPro" id="IPR017972">
    <property type="entry name" value="Cyt_P450_CS"/>
</dbReference>
<dbReference type="RefSeq" id="XP_026299556.1">
    <property type="nucleotide sequence ID" value="XM_026443771.1"/>
</dbReference>
<dbReference type="InterPro" id="IPR036396">
    <property type="entry name" value="Cyt_P450_sf"/>
</dbReference>
<protein>
    <submittedName>
        <fullName evidence="19 20">Methyl farnesoate epoxidase</fullName>
    </submittedName>
</protein>
<evidence type="ECO:0000313" key="19">
    <source>
        <dbReference type="RefSeq" id="XP_026299554.1"/>
    </source>
</evidence>
<evidence type="ECO:0000313" key="21">
    <source>
        <dbReference type="RefSeq" id="XP_026299556.1"/>
    </source>
</evidence>
<organism evidence="17">
    <name type="scientific">Apis mellifera</name>
    <name type="common">Honeybee</name>
    <dbReference type="NCBI Taxonomy" id="7460"/>
    <lineage>
        <taxon>Eukaryota</taxon>
        <taxon>Metazoa</taxon>
        <taxon>Ecdysozoa</taxon>
        <taxon>Arthropoda</taxon>
        <taxon>Hexapoda</taxon>
        <taxon>Insecta</taxon>
        <taxon>Pterygota</taxon>
        <taxon>Neoptera</taxon>
        <taxon>Endopterygota</taxon>
        <taxon>Hymenoptera</taxon>
        <taxon>Apocrita</taxon>
        <taxon>Aculeata</taxon>
        <taxon>Apoidea</taxon>
        <taxon>Anthophila</taxon>
        <taxon>Apidae</taxon>
        <taxon>Apis</taxon>
    </lineage>
</organism>
<comment type="function">
    <text evidence="2">May be involved in the metabolism of insect hormones and in the breakdown of synthetic insecticides.</text>
</comment>
<evidence type="ECO:0000256" key="6">
    <source>
        <dbReference type="ARBA" id="ARBA00022617"/>
    </source>
</evidence>
<accession>A0A8B8H6C2</accession>
<dbReference type="InterPro" id="IPR002401">
    <property type="entry name" value="Cyt_P450_E_grp-I"/>
</dbReference>
<dbReference type="GO" id="GO:0008395">
    <property type="term" value="F:steroid hydroxylase activity"/>
    <property type="evidence" value="ECO:0007669"/>
    <property type="project" value="TreeGrafter"/>
</dbReference>